<comment type="similarity">
    <text evidence="1">Belongs to the sigma-70 factor family. ECF subfamily.</text>
</comment>
<sequence length="175" mass="21059">MKKAQQGNEQAFRILVETYHHYILKVVFSILRHQEDAQDITQEVFVKVHASLPTYQFRGFKTWITRIATNHAIDYKRKQAQQKEELSLLVAEQKYNKSAHNTETLLLTKEQKLLIEQKVREIPENYRDVVLAHYLEEKSYQEIATQQNAEVKTIEMKLYRARKWIKKYWKEEDFS</sequence>
<dbReference type="InterPro" id="IPR013249">
    <property type="entry name" value="RNA_pol_sigma70_r4_t2"/>
</dbReference>
<dbReference type="InterPro" id="IPR039425">
    <property type="entry name" value="RNA_pol_sigma-70-like"/>
</dbReference>
<keyword evidence="4" id="KW-0804">Transcription</keyword>
<comment type="caution">
    <text evidence="7">The sequence shown here is derived from an EMBL/GenBank/DDBJ whole genome shotgun (WGS) entry which is preliminary data.</text>
</comment>
<proteinExistence type="inferred from homology"/>
<dbReference type="Gene3D" id="1.10.1740.10">
    <property type="match status" value="1"/>
</dbReference>
<evidence type="ECO:0000313" key="7">
    <source>
        <dbReference type="EMBL" id="PFS05109.1"/>
    </source>
</evidence>
<dbReference type="GO" id="GO:0016987">
    <property type="term" value="F:sigma factor activity"/>
    <property type="evidence" value="ECO:0007669"/>
    <property type="project" value="UniProtKB-KW"/>
</dbReference>
<dbReference type="Gene3D" id="1.10.10.10">
    <property type="entry name" value="Winged helix-like DNA-binding domain superfamily/Winged helix DNA-binding domain"/>
    <property type="match status" value="1"/>
</dbReference>
<evidence type="ECO:0000256" key="1">
    <source>
        <dbReference type="ARBA" id="ARBA00010641"/>
    </source>
</evidence>
<evidence type="ECO:0000256" key="2">
    <source>
        <dbReference type="ARBA" id="ARBA00023015"/>
    </source>
</evidence>
<reference evidence="7 8" key="1">
    <citation type="submission" date="2017-09" db="EMBL/GenBank/DDBJ databases">
        <title>Large-scale bioinformatics analysis of Bacillus genomes uncovers conserved roles of natural products in bacterial physiology.</title>
        <authorList>
            <consortium name="Agbiome Team Llc"/>
            <person name="Bleich R.M."/>
            <person name="Grubbs K.J."/>
            <person name="Santa Maria K.C."/>
            <person name="Allen S.E."/>
            <person name="Farag S."/>
            <person name="Shank E.A."/>
            <person name="Bowers A."/>
        </authorList>
    </citation>
    <scope>NUCLEOTIDE SEQUENCE [LARGE SCALE GENOMIC DNA]</scope>
    <source>
        <strain evidence="7 8">AFS067272</strain>
    </source>
</reference>
<feature type="domain" description="RNA polymerase sigma factor 70 region 4 type 2" evidence="6">
    <location>
        <begin position="114"/>
        <end position="164"/>
    </location>
</feature>
<protein>
    <submittedName>
        <fullName evidence="7">RNA polymerase subunit sigma</fullName>
    </submittedName>
</protein>
<dbReference type="InterPro" id="IPR014284">
    <property type="entry name" value="RNA_pol_sigma-70_dom"/>
</dbReference>
<dbReference type="CDD" id="cd06171">
    <property type="entry name" value="Sigma70_r4"/>
    <property type="match status" value="1"/>
</dbReference>
<dbReference type="SUPFAM" id="SSF88659">
    <property type="entry name" value="Sigma3 and sigma4 domains of RNA polymerase sigma factors"/>
    <property type="match status" value="1"/>
</dbReference>
<gene>
    <name evidence="7" type="ORF">COK38_05265</name>
</gene>
<dbReference type="EMBL" id="NVBO01000034">
    <property type="protein sequence ID" value="PFS05109.1"/>
    <property type="molecule type" value="Genomic_DNA"/>
</dbReference>
<evidence type="ECO:0000313" key="8">
    <source>
        <dbReference type="Proteomes" id="UP000226357"/>
    </source>
</evidence>
<dbReference type="Proteomes" id="UP000226357">
    <property type="component" value="Unassembled WGS sequence"/>
</dbReference>
<dbReference type="InterPro" id="IPR013325">
    <property type="entry name" value="RNA_pol_sigma_r2"/>
</dbReference>
<dbReference type="Pfam" id="PF04542">
    <property type="entry name" value="Sigma70_r2"/>
    <property type="match status" value="1"/>
</dbReference>
<evidence type="ECO:0000256" key="3">
    <source>
        <dbReference type="ARBA" id="ARBA00023082"/>
    </source>
</evidence>
<dbReference type="NCBIfam" id="TIGR02937">
    <property type="entry name" value="sigma70-ECF"/>
    <property type="match status" value="1"/>
</dbReference>
<dbReference type="PANTHER" id="PTHR43133:SF60">
    <property type="entry name" value="RNA POLYMERASE SIGMA FACTOR SIGV"/>
    <property type="match status" value="1"/>
</dbReference>
<feature type="domain" description="RNA polymerase sigma-70 region 2" evidence="5">
    <location>
        <begin position="15"/>
        <end position="80"/>
    </location>
</feature>
<accession>A0AA44TFU5</accession>
<evidence type="ECO:0000259" key="5">
    <source>
        <dbReference type="Pfam" id="PF04542"/>
    </source>
</evidence>
<evidence type="ECO:0000259" key="6">
    <source>
        <dbReference type="Pfam" id="PF08281"/>
    </source>
</evidence>
<dbReference type="AlphaFoldDB" id="A0AA44TFU5"/>
<dbReference type="Pfam" id="PF08281">
    <property type="entry name" value="Sigma70_r4_2"/>
    <property type="match status" value="1"/>
</dbReference>
<dbReference type="NCBIfam" id="NF007224">
    <property type="entry name" value="PRK09642.1"/>
    <property type="match status" value="1"/>
</dbReference>
<name>A0AA44TFU5_BACCE</name>
<dbReference type="SUPFAM" id="SSF88946">
    <property type="entry name" value="Sigma2 domain of RNA polymerase sigma factors"/>
    <property type="match status" value="1"/>
</dbReference>
<dbReference type="PANTHER" id="PTHR43133">
    <property type="entry name" value="RNA POLYMERASE ECF-TYPE SIGMA FACTO"/>
    <property type="match status" value="1"/>
</dbReference>
<dbReference type="InterPro" id="IPR013324">
    <property type="entry name" value="RNA_pol_sigma_r3/r4-like"/>
</dbReference>
<evidence type="ECO:0000256" key="4">
    <source>
        <dbReference type="ARBA" id="ARBA00023163"/>
    </source>
</evidence>
<dbReference type="GO" id="GO:0006352">
    <property type="term" value="P:DNA-templated transcription initiation"/>
    <property type="evidence" value="ECO:0007669"/>
    <property type="project" value="InterPro"/>
</dbReference>
<dbReference type="InterPro" id="IPR007627">
    <property type="entry name" value="RNA_pol_sigma70_r2"/>
</dbReference>
<dbReference type="InterPro" id="IPR036388">
    <property type="entry name" value="WH-like_DNA-bd_sf"/>
</dbReference>
<dbReference type="GO" id="GO:0003677">
    <property type="term" value="F:DNA binding"/>
    <property type="evidence" value="ECO:0007669"/>
    <property type="project" value="InterPro"/>
</dbReference>
<keyword evidence="2" id="KW-0805">Transcription regulation</keyword>
<organism evidence="7 8">
    <name type="scientific">Bacillus cereus</name>
    <dbReference type="NCBI Taxonomy" id="1396"/>
    <lineage>
        <taxon>Bacteria</taxon>
        <taxon>Bacillati</taxon>
        <taxon>Bacillota</taxon>
        <taxon>Bacilli</taxon>
        <taxon>Bacillales</taxon>
        <taxon>Bacillaceae</taxon>
        <taxon>Bacillus</taxon>
        <taxon>Bacillus cereus group</taxon>
    </lineage>
</organism>
<keyword evidence="3" id="KW-0731">Sigma factor</keyword>